<dbReference type="Proteomes" id="UP000194977">
    <property type="component" value="Unassembled WGS sequence"/>
</dbReference>
<name>A0A242NH93_9GAMM</name>
<sequence>MESSKKFLIVVKKFQVNYTFQYKLDIYAWQLHSSAVLGSFGKKAQSALYNDLKNIFKND</sequence>
<organism evidence="1 4">
    <name type="scientific">Gilliamella apicola</name>
    <dbReference type="NCBI Taxonomy" id="1196095"/>
    <lineage>
        <taxon>Bacteria</taxon>
        <taxon>Pseudomonadati</taxon>
        <taxon>Pseudomonadota</taxon>
        <taxon>Gammaproteobacteria</taxon>
        <taxon>Orbales</taxon>
        <taxon>Orbaceae</taxon>
        <taxon>Gilliamella</taxon>
    </lineage>
</organism>
<reference evidence="3 4" key="1">
    <citation type="submission" date="2017-03" db="EMBL/GenBank/DDBJ databases">
        <title>Comparative genomics of honeybee gut symbionts reveal geographically distinct and subgroup specific antibiotic resistance.</title>
        <authorList>
            <person name="Ludvigsen J."/>
            <person name="Porcellato D."/>
            <person name="Labee-Lund T.M."/>
            <person name="Amdam G.V."/>
            <person name="Rudi K."/>
        </authorList>
    </citation>
    <scope>NUCLEOTIDE SEQUENCE [LARGE SCALE GENOMIC DNA]</scope>
    <source>
        <strain evidence="1 4">A-7-12</strain>
        <strain evidence="2 3">A-9-12</strain>
    </source>
</reference>
<dbReference type="EMBL" id="NARP01000017">
    <property type="protein sequence ID" value="OTP99411.1"/>
    <property type="molecule type" value="Genomic_DNA"/>
</dbReference>
<evidence type="ECO:0000313" key="4">
    <source>
        <dbReference type="Proteomes" id="UP000194977"/>
    </source>
</evidence>
<evidence type="ECO:0000313" key="3">
    <source>
        <dbReference type="Proteomes" id="UP000194800"/>
    </source>
</evidence>
<accession>A0A242NH93</accession>
<dbReference type="Proteomes" id="UP000194800">
    <property type="component" value="Unassembled WGS sequence"/>
</dbReference>
<comment type="caution">
    <text evidence="1">The sequence shown here is derived from an EMBL/GenBank/DDBJ whole genome shotgun (WGS) entry which is preliminary data.</text>
</comment>
<dbReference type="EMBL" id="NART01000081">
    <property type="protein sequence ID" value="OTQ08509.1"/>
    <property type="molecule type" value="Genomic_DNA"/>
</dbReference>
<dbReference type="AlphaFoldDB" id="A0A242NH93"/>
<evidence type="ECO:0000313" key="1">
    <source>
        <dbReference type="EMBL" id="OTP99411.1"/>
    </source>
</evidence>
<proteinExistence type="predicted"/>
<gene>
    <name evidence="2" type="ORF">B6C91_12180</name>
    <name evidence="1" type="ORF">B6D08_07720</name>
</gene>
<evidence type="ECO:0000313" key="2">
    <source>
        <dbReference type="EMBL" id="OTQ08509.1"/>
    </source>
</evidence>
<keyword evidence="3" id="KW-1185">Reference proteome</keyword>
<protein>
    <submittedName>
        <fullName evidence="1">Uncharacterized protein</fullName>
    </submittedName>
</protein>